<accession>A0A917Z064</accession>
<evidence type="ECO:0000256" key="5">
    <source>
        <dbReference type="ARBA" id="ARBA00022777"/>
    </source>
</evidence>
<dbReference type="SMART" id="SM00220">
    <property type="entry name" value="S_TKc"/>
    <property type="match status" value="1"/>
</dbReference>
<reference evidence="8" key="2">
    <citation type="submission" date="2020-09" db="EMBL/GenBank/DDBJ databases">
        <authorList>
            <person name="Sun Q."/>
            <person name="Zhou Y."/>
        </authorList>
    </citation>
    <scope>NUCLEOTIDE SEQUENCE</scope>
    <source>
        <strain evidence="8">CGMCC 4.7368</strain>
    </source>
</reference>
<dbReference type="Gene3D" id="1.10.510.10">
    <property type="entry name" value="Transferase(Phosphotransferase) domain 1"/>
    <property type="match status" value="2"/>
</dbReference>
<name>A0A917Z064_9ACTN</name>
<comment type="caution">
    <text evidence="8">The sequence shown here is derived from an EMBL/GenBank/DDBJ whole genome shotgun (WGS) entry which is preliminary data.</text>
</comment>
<proteinExistence type="predicted"/>
<dbReference type="PANTHER" id="PTHR43289">
    <property type="entry name" value="MITOGEN-ACTIVATED PROTEIN KINASE KINASE KINASE 20-RELATED"/>
    <property type="match status" value="1"/>
</dbReference>
<reference evidence="8" key="1">
    <citation type="journal article" date="2014" name="Int. J. Syst. Evol. Microbiol.">
        <title>Complete genome sequence of Corynebacterium casei LMG S-19264T (=DSM 44701T), isolated from a smear-ripened cheese.</title>
        <authorList>
            <consortium name="US DOE Joint Genome Institute (JGI-PGF)"/>
            <person name="Walter F."/>
            <person name="Albersmeier A."/>
            <person name="Kalinowski J."/>
            <person name="Ruckert C."/>
        </authorList>
    </citation>
    <scope>NUCLEOTIDE SEQUENCE</scope>
    <source>
        <strain evidence="8">CGMCC 4.7368</strain>
    </source>
</reference>
<dbReference type="InterPro" id="IPR000719">
    <property type="entry name" value="Prot_kinase_dom"/>
</dbReference>
<evidence type="ECO:0000256" key="2">
    <source>
        <dbReference type="ARBA" id="ARBA00022527"/>
    </source>
</evidence>
<evidence type="ECO:0000256" key="6">
    <source>
        <dbReference type="ARBA" id="ARBA00022840"/>
    </source>
</evidence>
<evidence type="ECO:0000256" key="1">
    <source>
        <dbReference type="ARBA" id="ARBA00012513"/>
    </source>
</evidence>
<dbReference type="SUPFAM" id="SSF56112">
    <property type="entry name" value="Protein kinase-like (PK-like)"/>
    <property type="match status" value="2"/>
</dbReference>
<keyword evidence="6" id="KW-0067">ATP-binding</keyword>
<evidence type="ECO:0000256" key="4">
    <source>
        <dbReference type="ARBA" id="ARBA00022741"/>
    </source>
</evidence>
<dbReference type="AlphaFoldDB" id="A0A917Z064"/>
<dbReference type="PROSITE" id="PS50011">
    <property type="entry name" value="PROTEIN_KINASE_DOM"/>
    <property type="match status" value="1"/>
</dbReference>
<keyword evidence="3" id="KW-0808">Transferase</keyword>
<dbReference type="EMBL" id="BMNH01000007">
    <property type="protein sequence ID" value="GGO69387.1"/>
    <property type="molecule type" value="Genomic_DNA"/>
</dbReference>
<dbReference type="Gene3D" id="3.30.200.20">
    <property type="entry name" value="Phosphorylase Kinase, domain 1"/>
    <property type="match status" value="1"/>
</dbReference>
<keyword evidence="5" id="KW-0418">Kinase</keyword>
<keyword evidence="4" id="KW-0547">Nucleotide-binding</keyword>
<evidence type="ECO:0000256" key="3">
    <source>
        <dbReference type="ARBA" id="ARBA00022679"/>
    </source>
</evidence>
<feature type="domain" description="Protein kinase" evidence="7">
    <location>
        <begin position="15"/>
        <end position="371"/>
    </location>
</feature>
<keyword evidence="9" id="KW-1185">Reference proteome</keyword>
<dbReference type="InterPro" id="IPR011009">
    <property type="entry name" value="Kinase-like_dom_sf"/>
</dbReference>
<evidence type="ECO:0000313" key="8">
    <source>
        <dbReference type="EMBL" id="GGO69387.1"/>
    </source>
</evidence>
<evidence type="ECO:0000259" key="7">
    <source>
        <dbReference type="PROSITE" id="PS50011"/>
    </source>
</evidence>
<keyword evidence="2" id="KW-0723">Serine/threonine-protein kinase</keyword>
<dbReference type="Proteomes" id="UP000646523">
    <property type="component" value="Unassembled WGS sequence"/>
</dbReference>
<sequence>MHLGMGKTTKLAGRYRLLDPLGGGVARPAFDELEHRDVTVRAVHVPPELRDAAVRDARRAIGLRHASIVGVLDVVVEKGEPWLVTESATGASLERTVLSRHPLPVLQAARVGVCVLSALLAAHAEGIVHGRVNPANVLLTSTGRALLSGFGFPDPGLSPASDLWSLAATLHFAVEGRPPGPAPVAGADPLRSLIRAMLDPAGPPPAEVVAETLDRLALDRSLDQVIASSGAVPIGQVVAIGLAVLDQLAAIHSRGRHHGAVHPGMVLLPAGGAPARLRSARVAGPPMPDYTAPEGVASQAADLWSLGATLFAAVEGRSPAPGAPLTRAGTLAPVLFRLLSGDPAQRGDLAELRQELLAVGAEAEGLRTGSR</sequence>
<dbReference type="EC" id="2.7.11.1" evidence="1"/>
<protein>
    <recommendedName>
        <fullName evidence="1">non-specific serine/threonine protein kinase</fullName>
        <ecNumber evidence="1">2.7.11.1</ecNumber>
    </recommendedName>
</protein>
<dbReference type="PANTHER" id="PTHR43289:SF6">
    <property type="entry name" value="SERINE_THREONINE-PROTEIN KINASE NEKL-3"/>
    <property type="match status" value="1"/>
</dbReference>
<dbReference type="GO" id="GO:0005524">
    <property type="term" value="F:ATP binding"/>
    <property type="evidence" value="ECO:0007669"/>
    <property type="project" value="UniProtKB-KW"/>
</dbReference>
<organism evidence="8 9">
    <name type="scientific">Nonomuraea cavernae</name>
    <dbReference type="NCBI Taxonomy" id="2045107"/>
    <lineage>
        <taxon>Bacteria</taxon>
        <taxon>Bacillati</taxon>
        <taxon>Actinomycetota</taxon>
        <taxon>Actinomycetes</taxon>
        <taxon>Streptosporangiales</taxon>
        <taxon>Streptosporangiaceae</taxon>
        <taxon>Nonomuraea</taxon>
    </lineage>
</organism>
<gene>
    <name evidence="8" type="ORF">GCM10012289_30410</name>
</gene>
<dbReference type="GO" id="GO:0004674">
    <property type="term" value="F:protein serine/threonine kinase activity"/>
    <property type="evidence" value="ECO:0007669"/>
    <property type="project" value="UniProtKB-KW"/>
</dbReference>
<evidence type="ECO:0000313" key="9">
    <source>
        <dbReference type="Proteomes" id="UP000646523"/>
    </source>
</evidence>
<dbReference type="Pfam" id="PF00069">
    <property type="entry name" value="Pkinase"/>
    <property type="match status" value="1"/>
</dbReference>